<comment type="caution">
    <text evidence="3">The sequence shown here is derived from an EMBL/GenBank/DDBJ whole genome shotgun (WGS) entry which is preliminary data.</text>
</comment>
<dbReference type="PANTHER" id="PTHR36837">
    <property type="entry name" value="POLY(3-HYDROXYALKANOATE) POLYMERASE SUBUNIT PHAC"/>
    <property type="match status" value="1"/>
</dbReference>
<dbReference type="Gene3D" id="3.40.50.1820">
    <property type="entry name" value="alpha/beta hydrolase"/>
    <property type="match status" value="1"/>
</dbReference>
<evidence type="ECO:0000313" key="3">
    <source>
        <dbReference type="EMBL" id="PAT36537.1"/>
    </source>
</evidence>
<evidence type="ECO:0000256" key="1">
    <source>
        <dbReference type="SAM" id="MobiDB-lite"/>
    </source>
</evidence>
<dbReference type="InterPro" id="IPR051321">
    <property type="entry name" value="PHA/PHB_synthase"/>
</dbReference>
<dbReference type="NCBIfam" id="TIGR01849">
    <property type="entry name" value="PHB_depoly_PhaZ"/>
    <property type="match status" value="1"/>
</dbReference>
<feature type="compositionally biased region" description="Low complexity" evidence="1">
    <location>
        <begin position="447"/>
        <end position="507"/>
    </location>
</feature>
<dbReference type="AlphaFoldDB" id="A0A2A2AFG8"/>
<dbReference type="InterPro" id="IPR009656">
    <property type="entry name" value="PHB_depo_C"/>
</dbReference>
<accession>A0A2A2AFG8</accession>
<dbReference type="InterPro" id="IPR010915">
    <property type="entry name" value="PHB_depoly_PhaZ"/>
</dbReference>
<dbReference type="EMBL" id="NSJB01000009">
    <property type="protein sequence ID" value="PAT36537.1"/>
    <property type="molecule type" value="Genomic_DNA"/>
</dbReference>
<sequence>MLYQIYEAQRSLSEPFADFAKAASKMLSSPSLPFSSLPMAQRVSAAYDLLYRLGKDYVKPEFDIETVDLDGVNVAIHERVEIDKPFCRLLRFKRFSDNPATLEKMLGQPVVLIVAPLSGHYATLLRETVRTMLTGHKVYITDWKNARMVPTSEGDFHLDDYVNYVQEFIRYLQKQYGNCHVVSVCQPTVPVLAAVSLMASRKELLPLSMVMMGGPIDARKTPTSVNDLAVKRSFEWFENNLIYRVPYGYPGEGRRVYPGFLQYSGFVAMNPDRHASSYYDYFRNLIKGDEDATEHHRKFYDEYNAVLDMDANYYLETIDTVFQRFKLVHGTWEVRNPEGQLELVRPQDIQNVGLLTVEGELDDIAGSGQTQAAHQLCENIDASQRAHLDVLGAGHYGIFSGSRWRKIVYPTIRDFIGRFQPALPAAAKAAVQKAAAATATGDALAAASNEEATPAQQPAAPAAATKAAAKAQDSTAPAAPAAPADAKPAAAKPAAASKPSSPAAKAPPKAPWPEHKAKAKADGAKASSRSAAPASSKKTNAPNGKSGSAR</sequence>
<feature type="compositionally biased region" description="Low complexity" evidence="1">
    <location>
        <begin position="524"/>
        <end position="538"/>
    </location>
</feature>
<dbReference type="PANTHER" id="PTHR36837:SF4">
    <property type="entry name" value="BLR0908 PROTEIN"/>
    <property type="match status" value="1"/>
</dbReference>
<protein>
    <submittedName>
        <fullName evidence="3">Polyhydroxyalkanoate depolymerase</fullName>
    </submittedName>
</protein>
<dbReference type="SUPFAM" id="SSF53474">
    <property type="entry name" value="alpha/beta-Hydrolases"/>
    <property type="match status" value="1"/>
</dbReference>
<name>A0A2A2AFG8_9BURK</name>
<feature type="compositionally biased region" description="Basic and acidic residues" evidence="1">
    <location>
        <begin position="512"/>
        <end position="523"/>
    </location>
</feature>
<feature type="compositionally biased region" description="Polar residues" evidence="1">
    <location>
        <begin position="539"/>
        <end position="550"/>
    </location>
</feature>
<evidence type="ECO:0000313" key="4">
    <source>
        <dbReference type="Proteomes" id="UP000218054"/>
    </source>
</evidence>
<dbReference type="Proteomes" id="UP000218054">
    <property type="component" value="Unassembled WGS sequence"/>
</dbReference>
<keyword evidence="4" id="KW-1185">Reference proteome</keyword>
<reference evidence="3 4" key="1">
    <citation type="submission" date="2017-08" db="EMBL/GenBank/DDBJ databases">
        <title>WGS of Clinical strains of the CDC Group NO-1 linked to zoonotic infections in humans.</title>
        <authorList>
            <person name="Bernier A.-M."/>
            <person name="Bernard K."/>
        </authorList>
    </citation>
    <scope>NUCLEOTIDE SEQUENCE [LARGE SCALE GENOMIC DNA]</scope>
    <source>
        <strain evidence="3 4">NML00-0135</strain>
    </source>
</reference>
<dbReference type="InterPro" id="IPR029058">
    <property type="entry name" value="AB_hydrolase_fold"/>
</dbReference>
<gene>
    <name evidence="3" type="ORF">CK625_10620</name>
</gene>
<feature type="domain" description="PHB de-polymerase C-terminal" evidence="2">
    <location>
        <begin position="213"/>
        <end position="418"/>
    </location>
</feature>
<feature type="region of interest" description="Disordered" evidence="1">
    <location>
        <begin position="447"/>
        <end position="550"/>
    </location>
</feature>
<evidence type="ECO:0000259" key="2">
    <source>
        <dbReference type="Pfam" id="PF06850"/>
    </source>
</evidence>
<proteinExistence type="predicted"/>
<organism evidence="3 4">
    <name type="scientific">Vandammella animalimorsus</name>
    <dbReference type="NCBI Taxonomy" id="2029117"/>
    <lineage>
        <taxon>Bacteria</taxon>
        <taxon>Pseudomonadati</taxon>
        <taxon>Pseudomonadota</taxon>
        <taxon>Betaproteobacteria</taxon>
        <taxon>Burkholderiales</taxon>
        <taxon>Comamonadaceae</taxon>
        <taxon>Vandammella</taxon>
    </lineage>
</organism>
<dbReference type="Pfam" id="PF06850">
    <property type="entry name" value="PHB_depo_C"/>
    <property type="match status" value="1"/>
</dbReference>
<dbReference type="RefSeq" id="WP_095540298.1">
    <property type="nucleotide sequence ID" value="NZ_NSJB01000009.1"/>
</dbReference>